<organism evidence="12 13">
    <name type="scientific">Fervidobacterium pennivorans</name>
    <dbReference type="NCBI Taxonomy" id="93466"/>
    <lineage>
        <taxon>Bacteria</taxon>
        <taxon>Thermotogati</taxon>
        <taxon>Thermotogota</taxon>
        <taxon>Thermotogae</taxon>
        <taxon>Thermotogales</taxon>
        <taxon>Fervidobacteriaceae</taxon>
        <taxon>Fervidobacterium</taxon>
    </lineage>
</organism>
<dbReference type="PANTHER" id="PTHR33695">
    <property type="entry name" value="LIPOPROTEIN SIGNAL PEPTIDASE"/>
    <property type="match status" value="1"/>
</dbReference>
<evidence type="ECO:0000256" key="9">
    <source>
        <dbReference type="HAMAP-Rule" id="MF_00161"/>
    </source>
</evidence>
<dbReference type="GO" id="GO:0006508">
    <property type="term" value="P:proteolysis"/>
    <property type="evidence" value="ECO:0007669"/>
    <property type="project" value="UniProtKB-KW"/>
</dbReference>
<accession>A0A172T0Q2</accession>
<evidence type="ECO:0000256" key="6">
    <source>
        <dbReference type="ARBA" id="ARBA00022801"/>
    </source>
</evidence>
<evidence type="ECO:0000256" key="2">
    <source>
        <dbReference type="ARBA" id="ARBA00022475"/>
    </source>
</evidence>
<evidence type="ECO:0000313" key="13">
    <source>
        <dbReference type="Proteomes" id="UP000077096"/>
    </source>
</evidence>
<dbReference type="OrthoDB" id="9810259at2"/>
<protein>
    <recommendedName>
        <fullName evidence="9">Lipoprotein signal peptidase</fullName>
        <ecNumber evidence="9">3.4.23.36</ecNumber>
    </recommendedName>
    <alternativeName>
        <fullName evidence="9">Prolipoprotein signal peptidase</fullName>
    </alternativeName>
    <alternativeName>
        <fullName evidence="9">Signal peptidase II</fullName>
        <shortName evidence="9">SPase II</shortName>
    </alternativeName>
</protein>
<comment type="catalytic activity">
    <reaction evidence="9 10">
        <text>Release of signal peptides from bacterial membrane prolipoproteins. Hydrolyzes -Xaa-Yaa-Zaa-|-(S,diacylglyceryl)Cys-, in which Xaa is hydrophobic (preferably Leu), and Yaa (Ala or Ser) and Zaa (Gly or Ala) have small, neutral side chains.</text>
        <dbReference type="EC" id="3.4.23.36"/>
    </reaction>
</comment>
<dbReference type="GO" id="GO:0005886">
    <property type="term" value="C:plasma membrane"/>
    <property type="evidence" value="ECO:0007669"/>
    <property type="project" value="UniProtKB-SubCell"/>
</dbReference>
<dbReference type="KEGG" id="fng:JM64_00015"/>
<dbReference type="Pfam" id="PF01252">
    <property type="entry name" value="Peptidase_A8"/>
    <property type="match status" value="1"/>
</dbReference>
<evidence type="ECO:0000256" key="1">
    <source>
        <dbReference type="ARBA" id="ARBA00006139"/>
    </source>
</evidence>
<name>A0A172T0Q2_FERPE</name>
<keyword evidence="8 9" id="KW-0472">Membrane</keyword>
<evidence type="ECO:0000313" key="12">
    <source>
        <dbReference type="EMBL" id="ANE40588.1"/>
    </source>
</evidence>
<comment type="pathway">
    <text evidence="9">Protein modification; lipoprotein biosynthesis (signal peptide cleavage).</text>
</comment>
<sequence length="148" mass="16824">MFWIVLSLTLDQITKHLATLYLRFGEIKNLFGFFHFTYATNRGIAFGLFPGVKEAVIYLTLLIIVITSLVPLLFKVSKLTEMFIGFIVGGALGNLVDRIRYGYVVDFLTFDYWPTIINVADIFIFIGSIGIMIQMLIAESKAKKQIEK</sequence>
<dbReference type="InterPro" id="IPR001872">
    <property type="entry name" value="Peptidase_A8"/>
</dbReference>
<feature type="transmembrane region" description="Helical" evidence="9">
    <location>
        <begin position="55"/>
        <end position="74"/>
    </location>
</feature>
<dbReference type="PROSITE" id="PS00855">
    <property type="entry name" value="SPASE_II"/>
    <property type="match status" value="1"/>
</dbReference>
<dbReference type="UniPathway" id="UPA00665"/>
<dbReference type="EMBL" id="CP011393">
    <property type="protein sequence ID" value="ANE40588.1"/>
    <property type="molecule type" value="Genomic_DNA"/>
</dbReference>
<evidence type="ECO:0000256" key="5">
    <source>
        <dbReference type="ARBA" id="ARBA00022750"/>
    </source>
</evidence>
<feature type="transmembrane region" description="Helical" evidence="9">
    <location>
        <begin position="116"/>
        <end position="138"/>
    </location>
</feature>
<gene>
    <name evidence="9" type="primary">lspA</name>
    <name evidence="12" type="ORF">JM64_00015</name>
</gene>
<dbReference type="PRINTS" id="PR00781">
    <property type="entry name" value="LIPOSIGPTASE"/>
</dbReference>
<dbReference type="EC" id="3.4.23.36" evidence="9"/>
<dbReference type="GO" id="GO:0004190">
    <property type="term" value="F:aspartic-type endopeptidase activity"/>
    <property type="evidence" value="ECO:0007669"/>
    <property type="project" value="UniProtKB-UniRule"/>
</dbReference>
<feature type="active site" evidence="9">
    <location>
        <position position="121"/>
    </location>
</feature>
<feature type="transmembrane region" description="Helical" evidence="9">
    <location>
        <begin position="79"/>
        <end position="96"/>
    </location>
</feature>
<evidence type="ECO:0000256" key="7">
    <source>
        <dbReference type="ARBA" id="ARBA00022989"/>
    </source>
</evidence>
<evidence type="ECO:0000256" key="8">
    <source>
        <dbReference type="ARBA" id="ARBA00023136"/>
    </source>
</evidence>
<keyword evidence="4 9" id="KW-0812">Transmembrane</keyword>
<evidence type="ECO:0000256" key="11">
    <source>
        <dbReference type="RuleBase" id="RU004181"/>
    </source>
</evidence>
<feature type="active site" evidence="9">
    <location>
        <position position="106"/>
    </location>
</feature>
<proteinExistence type="inferred from homology"/>
<comment type="subcellular location">
    <subcellularLocation>
        <location evidence="9">Cell membrane</location>
        <topology evidence="9">Multi-pass membrane protein</topology>
    </subcellularLocation>
</comment>
<dbReference type="HAMAP" id="MF_00161">
    <property type="entry name" value="LspA"/>
    <property type="match status" value="1"/>
</dbReference>
<dbReference type="AlphaFoldDB" id="A0A172T0Q2"/>
<dbReference type="NCBIfam" id="TIGR00077">
    <property type="entry name" value="lspA"/>
    <property type="match status" value="1"/>
</dbReference>
<comment type="function">
    <text evidence="9 10">This protein specifically catalyzes the removal of signal peptides from prolipoproteins.</text>
</comment>
<dbReference type="PANTHER" id="PTHR33695:SF1">
    <property type="entry name" value="LIPOPROTEIN SIGNAL PEPTIDASE"/>
    <property type="match status" value="1"/>
</dbReference>
<keyword evidence="6 9" id="KW-0378">Hydrolase</keyword>
<dbReference type="PATRIC" id="fig|93466.3.peg.3"/>
<reference evidence="12 13" key="1">
    <citation type="submission" date="2014-08" db="EMBL/GenBank/DDBJ databases">
        <title>Fervidobacterium pennivorans DYC genome.</title>
        <authorList>
            <person name="Wushke S."/>
        </authorList>
    </citation>
    <scope>NUCLEOTIDE SEQUENCE [LARGE SCALE GENOMIC DNA]</scope>
    <source>
        <strain evidence="12 13">DYC</strain>
    </source>
</reference>
<keyword evidence="2 9" id="KW-1003">Cell membrane</keyword>
<keyword evidence="3 9" id="KW-0645">Protease</keyword>
<keyword evidence="5 9" id="KW-0064">Aspartyl protease</keyword>
<evidence type="ECO:0000256" key="3">
    <source>
        <dbReference type="ARBA" id="ARBA00022670"/>
    </source>
</evidence>
<comment type="caution">
    <text evidence="9">Lacks conserved residue(s) required for the propagation of feature annotation.</text>
</comment>
<evidence type="ECO:0000256" key="4">
    <source>
        <dbReference type="ARBA" id="ARBA00022692"/>
    </source>
</evidence>
<keyword evidence="7 9" id="KW-1133">Transmembrane helix</keyword>
<dbReference type="Proteomes" id="UP000077096">
    <property type="component" value="Chromosome"/>
</dbReference>
<evidence type="ECO:0000256" key="10">
    <source>
        <dbReference type="RuleBase" id="RU000594"/>
    </source>
</evidence>
<comment type="similarity">
    <text evidence="1 9 11">Belongs to the peptidase A8 family.</text>
</comment>